<dbReference type="Gene3D" id="2.30.40.10">
    <property type="entry name" value="Urease, subunit C, domain 1"/>
    <property type="match status" value="1"/>
</dbReference>
<reference evidence="3" key="1">
    <citation type="journal article" date="2014" name="Int. J. Syst. Evol. Microbiol.">
        <title>Complete genome sequence of Corynebacterium casei LMG S-19264T (=DSM 44701T), isolated from a smear-ripened cheese.</title>
        <authorList>
            <consortium name="US DOE Joint Genome Institute (JGI-PGF)"/>
            <person name="Walter F."/>
            <person name="Albersmeier A."/>
            <person name="Kalinowski J."/>
            <person name="Ruckert C."/>
        </authorList>
    </citation>
    <scope>NUCLEOTIDE SEQUENCE</scope>
    <source>
        <strain evidence="3">CGMCC 1.12726</strain>
    </source>
</reference>
<feature type="signal peptide" evidence="1">
    <location>
        <begin position="1"/>
        <end position="27"/>
    </location>
</feature>
<organism evidence="3 4">
    <name type="scientific">Arenimonas maotaiensis</name>
    <dbReference type="NCBI Taxonomy" id="1446479"/>
    <lineage>
        <taxon>Bacteria</taxon>
        <taxon>Pseudomonadati</taxon>
        <taxon>Pseudomonadota</taxon>
        <taxon>Gammaproteobacteria</taxon>
        <taxon>Lysobacterales</taxon>
        <taxon>Lysobacteraceae</taxon>
        <taxon>Arenimonas</taxon>
    </lineage>
</organism>
<dbReference type="InterPro" id="IPR032466">
    <property type="entry name" value="Metal_Hydrolase"/>
</dbReference>
<dbReference type="InterPro" id="IPR051781">
    <property type="entry name" value="Metallo-dep_Hydrolase"/>
</dbReference>
<keyword evidence="1" id="KW-0732">Signal</keyword>
<dbReference type="RefSeq" id="WP_188450023.1">
    <property type="nucleotide sequence ID" value="NZ_BMFO01000004.1"/>
</dbReference>
<reference evidence="3" key="2">
    <citation type="submission" date="2020-09" db="EMBL/GenBank/DDBJ databases">
        <authorList>
            <person name="Sun Q."/>
            <person name="Zhou Y."/>
        </authorList>
    </citation>
    <scope>NUCLEOTIDE SEQUENCE</scope>
    <source>
        <strain evidence="3">CGMCC 1.12726</strain>
    </source>
</reference>
<feature type="chain" id="PRO_5037977215" evidence="1">
    <location>
        <begin position="28"/>
        <end position="437"/>
    </location>
</feature>
<dbReference type="SUPFAM" id="SSF51556">
    <property type="entry name" value="Metallo-dependent hydrolases"/>
    <property type="match status" value="1"/>
</dbReference>
<dbReference type="AlphaFoldDB" id="A0A917CRM3"/>
<dbReference type="SUPFAM" id="SSF51338">
    <property type="entry name" value="Composite domain of metallo-dependent hydrolases"/>
    <property type="match status" value="1"/>
</dbReference>
<dbReference type="Proteomes" id="UP000632858">
    <property type="component" value="Unassembled WGS sequence"/>
</dbReference>
<proteinExistence type="predicted"/>
<dbReference type="PANTHER" id="PTHR43135:SF3">
    <property type="entry name" value="ALPHA-D-RIBOSE 1-METHYLPHOSPHONATE 5-TRIPHOSPHATE DIPHOSPHATASE"/>
    <property type="match status" value="1"/>
</dbReference>
<dbReference type="InterPro" id="IPR011059">
    <property type="entry name" value="Metal-dep_hydrolase_composite"/>
</dbReference>
<protein>
    <submittedName>
        <fullName evidence="3">Xaa-Pro dipeptidase</fullName>
    </submittedName>
</protein>
<keyword evidence="4" id="KW-1185">Reference proteome</keyword>
<evidence type="ECO:0000313" key="4">
    <source>
        <dbReference type="Proteomes" id="UP000632858"/>
    </source>
</evidence>
<evidence type="ECO:0000256" key="1">
    <source>
        <dbReference type="SAM" id="SignalP"/>
    </source>
</evidence>
<sequence length="437" mass="46449">MNHSLLHTIARSAAVLAAFCLAPGVQAESLLIRAGRLVDVDRGQVLGDQAVRVENGRIVSVAPYRSGAEKGARLLDWSAYTVTPGFMDMHTHLLGDILYADVEDYLKATPEGDVLAGVANARVTLQAGFTTVRDVGAYNGFSDIVLRDAIAKGQVPGPRMFVSGAYLTVPGGGGEVSGLVDAERIPARMRQGVARGADEVAARTDAILDHGVDWVKMIVTGAVLTDGTDVKTSEYGEDEIRAAVAAASRRQRDVAGHAHGAEGIRSAIRAGVRSVEHASLLDDDGIALAAAHGTWLVMDIYNGDYIDSVGRAQGWSDEALRKNLATTRAQREAFAKAVRAGARIAYGTDAGVYPHGDNAKQFPYMVRYGMTPMQAIQSATVRAAELLRRERELGSIAPGKAADLVALACDPVERIECTARVRWVVKDGVLHAGKESL</sequence>
<dbReference type="PANTHER" id="PTHR43135">
    <property type="entry name" value="ALPHA-D-RIBOSE 1-METHYLPHOSPHONATE 5-TRIPHOSPHATE DIPHOSPHATASE"/>
    <property type="match status" value="1"/>
</dbReference>
<dbReference type="GO" id="GO:0016810">
    <property type="term" value="F:hydrolase activity, acting on carbon-nitrogen (but not peptide) bonds"/>
    <property type="evidence" value="ECO:0007669"/>
    <property type="project" value="InterPro"/>
</dbReference>
<feature type="domain" description="Amidohydrolase-related" evidence="2">
    <location>
        <begin position="81"/>
        <end position="428"/>
    </location>
</feature>
<comment type="caution">
    <text evidence="3">The sequence shown here is derived from an EMBL/GenBank/DDBJ whole genome shotgun (WGS) entry which is preliminary data.</text>
</comment>
<accession>A0A917CRM3</accession>
<dbReference type="EMBL" id="BMFO01000004">
    <property type="protein sequence ID" value="GGF96345.1"/>
    <property type="molecule type" value="Genomic_DNA"/>
</dbReference>
<dbReference type="CDD" id="cd01299">
    <property type="entry name" value="Met_dep_hydrolase_A"/>
    <property type="match status" value="1"/>
</dbReference>
<evidence type="ECO:0000313" key="3">
    <source>
        <dbReference type="EMBL" id="GGF96345.1"/>
    </source>
</evidence>
<evidence type="ECO:0000259" key="2">
    <source>
        <dbReference type="Pfam" id="PF01979"/>
    </source>
</evidence>
<dbReference type="InterPro" id="IPR006680">
    <property type="entry name" value="Amidohydro-rel"/>
</dbReference>
<dbReference type="Gene3D" id="3.20.20.140">
    <property type="entry name" value="Metal-dependent hydrolases"/>
    <property type="match status" value="1"/>
</dbReference>
<dbReference type="Pfam" id="PF01979">
    <property type="entry name" value="Amidohydro_1"/>
    <property type="match status" value="1"/>
</dbReference>
<gene>
    <name evidence="3" type="ORF">GCM10010960_17510</name>
</gene>
<name>A0A917CRM3_9GAMM</name>
<dbReference type="InterPro" id="IPR057744">
    <property type="entry name" value="OTAase-like"/>
</dbReference>